<feature type="transmembrane region" description="Helical" evidence="1">
    <location>
        <begin position="33"/>
        <end position="53"/>
    </location>
</feature>
<reference evidence="3" key="1">
    <citation type="submission" date="2019-04" db="EMBL/GenBank/DDBJ databases">
        <title>Friends and foes A comparative genomics studyof 23 Aspergillus species from section Flavi.</title>
        <authorList>
            <consortium name="DOE Joint Genome Institute"/>
            <person name="Kjaerbolling I."/>
            <person name="Vesth T."/>
            <person name="Frisvad J.C."/>
            <person name="Nybo J.L."/>
            <person name="Theobald S."/>
            <person name="Kildgaard S."/>
            <person name="Isbrandt T."/>
            <person name="Kuo A."/>
            <person name="Sato A."/>
            <person name="Lyhne E.K."/>
            <person name="Kogle M.E."/>
            <person name="Wiebenga A."/>
            <person name="Kun R.S."/>
            <person name="Lubbers R.J."/>
            <person name="Makela M.R."/>
            <person name="Barry K."/>
            <person name="Chovatia M."/>
            <person name="Clum A."/>
            <person name="Daum C."/>
            <person name="Haridas S."/>
            <person name="He G."/>
            <person name="LaButti K."/>
            <person name="Lipzen A."/>
            <person name="Mondo S."/>
            <person name="Riley R."/>
            <person name="Salamov A."/>
            <person name="Simmons B.A."/>
            <person name="Magnuson J.K."/>
            <person name="Henrissat B."/>
            <person name="Mortensen U.H."/>
            <person name="Larsen T.O."/>
            <person name="Devries R.P."/>
            <person name="Grigoriev I.V."/>
            <person name="Machida M."/>
            <person name="Baker S.E."/>
            <person name="Andersen M.R."/>
        </authorList>
    </citation>
    <scope>NUCLEOTIDE SEQUENCE [LARGE SCALE GENOMIC DNA]</scope>
    <source>
        <strain evidence="3">CBS 130015</strain>
    </source>
</reference>
<keyword evidence="1" id="KW-0472">Membrane</keyword>
<dbReference type="EMBL" id="ML738326">
    <property type="protein sequence ID" value="KAE8313380.1"/>
    <property type="molecule type" value="Genomic_DNA"/>
</dbReference>
<gene>
    <name evidence="2" type="ORF">BDV41DRAFT_537047</name>
</gene>
<evidence type="ECO:0000313" key="2">
    <source>
        <dbReference type="EMBL" id="KAE8313380.1"/>
    </source>
</evidence>
<evidence type="ECO:0000256" key="1">
    <source>
        <dbReference type="SAM" id="Phobius"/>
    </source>
</evidence>
<organism evidence="2 3">
    <name type="scientific">Aspergillus transmontanensis</name>
    <dbReference type="NCBI Taxonomy" id="1034304"/>
    <lineage>
        <taxon>Eukaryota</taxon>
        <taxon>Fungi</taxon>
        <taxon>Dikarya</taxon>
        <taxon>Ascomycota</taxon>
        <taxon>Pezizomycotina</taxon>
        <taxon>Eurotiomycetes</taxon>
        <taxon>Eurotiomycetidae</taxon>
        <taxon>Eurotiales</taxon>
        <taxon>Aspergillaceae</taxon>
        <taxon>Aspergillus</taxon>
        <taxon>Aspergillus subgen. Circumdati</taxon>
    </lineage>
</organism>
<name>A0A5N6W1W7_9EURO</name>
<keyword evidence="1" id="KW-0812">Transmembrane</keyword>
<accession>A0A5N6W1W7</accession>
<proteinExistence type="predicted"/>
<dbReference type="AlphaFoldDB" id="A0A5N6W1W7"/>
<keyword evidence="1" id="KW-1133">Transmembrane helix</keyword>
<dbReference type="Proteomes" id="UP000325433">
    <property type="component" value="Unassembled WGS sequence"/>
</dbReference>
<evidence type="ECO:0000313" key="3">
    <source>
        <dbReference type="Proteomes" id="UP000325433"/>
    </source>
</evidence>
<sequence>MECVDIVCESYEHVTISNTGQYLAEWYPGRDNVLPGILLPLVLIVMLAFFCFFV</sequence>
<keyword evidence="3" id="KW-1185">Reference proteome</keyword>
<protein>
    <submittedName>
        <fullName evidence="2">Uncharacterized protein</fullName>
    </submittedName>
</protein>